<dbReference type="Pfam" id="PF00668">
    <property type="entry name" value="Condensation"/>
    <property type="match status" value="1"/>
</dbReference>
<dbReference type="SUPFAM" id="SSF52777">
    <property type="entry name" value="CoA-dependent acyltransferases"/>
    <property type="match status" value="3"/>
</dbReference>
<dbReference type="SUPFAM" id="SSF47336">
    <property type="entry name" value="ACP-like"/>
    <property type="match status" value="1"/>
</dbReference>
<dbReference type="Pfam" id="PF00501">
    <property type="entry name" value="AMP-binding"/>
    <property type="match status" value="2"/>
</dbReference>
<evidence type="ECO:0000313" key="6">
    <source>
        <dbReference type="EMBL" id="VUC25893.1"/>
    </source>
</evidence>
<dbReference type="Gene3D" id="3.40.50.980">
    <property type="match status" value="2"/>
</dbReference>
<dbReference type="Gene3D" id="3.30.559.10">
    <property type="entry name" value="Chloramphenicol acetyltransferase-like domain"/>
    <property type="match status" value="1"/>
</dbReference>
<dbReference type="InterPro" id="IPR009081">
    <property type="entry name" value="PP-bd_ACP"/>
</dbReference>
<dbReference type="CDD" id="cd19545">
    <property type="entry name" value="FUM14_C_NRPS-like"/>
    <property type="match status" value="1"/>
</dbReference>
<dbReference type="PANTHER" id="PTHR45527:SF3">
    <property type="entry name" value="SIDEROPHORE SYNTHETASE (EUROFUNG)"/>
    <property type="match status" value="1"/>
</dbReference>
<protein>
    <recommendedName>
        <fullName evidence="5">Carrier domain-containing protein</fullName>
    </recommendedName>
</protein>
<dbReference type="CDD" id="cd05918">
    <property type="entry name" value="A_NRPS_SidN3_like"/>
    <property type="match status" value="1"/>
</dbReference>
<evidence type="ECO:0000256" key="2">
    <source>
        <dbReference type="ARBA" id="ARBA00022553"/>
    </source>
</evidence>
<dbReference type="InterPro" id="IPR020845">
    <property type="entry name" value="AMP-binding_CS"/>
</dbReference>
<comment type="similarity">
    <text evidence="4">Belongs to the NRP synthetase family.</text>
</comment>
<evidence type="ECO:0000259" key="5">
    <source>
        <dbReference type="PROSITE" id="PS50075"/>
    </source>
</evidence>
<dbReference type="Gene3D" id="3.30.300.30">
    <property type="match status" value="1"/>
</dbReference>
<accession>A0ABY6U4E2</accession>
<dbReference type="InterPro" id="IPR023213">
    <property type="entry name" value="CAT-like_dom_sf"/>
</dbReference>
<feature type="domain" description="Carrier" evidence="5">
    <location>
        <begin position="760"/>
        <end position="834"/>
    </location>
</feature>
<dbReference type="PANTHER" id="PTHR45527">
    <property type="entry name" value="NONRIBOSOMAL PEPTIDE SYNTHETASE"/>
    <property type="match status" value="1"/>
</dbReference>
<dbReference type="Proteomes" id="UP000766486">
    <property type="component" value="Unassembled WGS sequence"/>
</dbReference>
<keyword evidence="1" id="KW-0596">Phosphopantetheine</keyword>
<evidence type="ECO:0000256" key="4">
    <source>
        <dbReference type="ARBA" id="ARBA00029454"/>
    </source>
</evidence>
<dbReference type="PROSITE" id="PS50075">
    <property type="entry name" value="CARRIER"/>
    <property type="match status" value="1"/>
</dbReference>
<dbReference type="EMBL" id="CABFNS010000741">
    <property type="protein sequence ID" value="VUC25893.1"/>
    <property type="molecule type" value="Genomic_DNA"/>
</dbReference>
<dbReference type="Gene3D" id="1.10.1200.10">
    <property type="entry name" value="ACP-like"/>
    <property type="match status" value="1"/>
</dbReference>
<comment type="caution">
    <text evidence="6">The sequence shown here is derived from an EMBL/GenBank/DDBJ whole genome shotgun (WGS) entry which is preliminary data.</text>
</comment>
<proteinExistence type="inferred from homology"/>
<evidence type="ECO:0000256" key="1">
    <source>
        <dbReference type="ARBA" id="ARBA00022450"/>
    </source>
</evidence>
<dbReference type="Gene3D" id="3.30.559.30">
    <property type="entry name" value="Nonribosomal peptide synthetase, condensation domain"/>
    <property type="match status" value="1"/>
</dbReference>
<evidence type="ECO:0000256" key="3">
    <source>
        <dbReference type="ARBA" id="ARBA00022598"/>
    </source>
</evidence>
<dbReference type="InterPro" id="IPR001242">
    <property type="entry name" value="Condensation_dom"/>
</dbReference>
<dbReference type="PROSITE" id="PS00455">
    <property type="entry name" value="AMP_BINDING"/>
    <property type="match status" value="1"/>
</dbReference>
<dbReference type="InterPro" id="IPR000873">
    <property type="entry name" value="AMP-dep_synth/lig_dom"/>
</dbReference>
<dbReference type="InterPro" id="IPR036736">
    <property type="entry name" value="ACP-like_sf"/>
</dbReference>
<keyword evidence="7" id="KW-1185">Reference proteome</keyword>
<dbReference type="Gene3D" id="3.40.50.12780">
    <property type="entry name" value="N-terminal domain of ligase-like"/>
    <property type="match status" value="1"/>
</dbReference>
<dbReference type="Pfam" id="PF00550">
    <property type="entry name" value="PP-binding"/>
    <property type="match status" value="1"/>
</dbReference>
<dbReference type="InterPro" id="IPR045851">
    <property type="entry name" value="AMP-bd_C_sf"/>
</dbReference>
<keyword evidence="3" id="KW-0436">Ligase</keyword>
<name>A0ABY6U4E2_BIOOC</name>
<gene>
    <name evidence="6" type="ORF">CLO192961_LOCUS176500</name>
</gene>
<dbReference type="SUPFAM" id="SSF56801">
    <property type="entry name" value="Acetyl-CoA synthetase-like"/>
    <property type="match status" value="2"/>
</dbReference>
<dbReference type="InterPro" id="IPR042099">
    <property type="entry name" value="ANL_N_sf"/>
</dbReference>
<reference evidence="6 7" key="1">
    <citation type="submission" date="2019-06" db="EMBL/GenBank/DDBJ databases">
        <authorList>
            <person name="Broberg M."/>
        </authorList>
    </citation>
    <scope>NUCLEOTIDE SEQUENCE [LARGE SCALE GENOMIC DNA]</scope>
</reference>
<sequence>MATIEDQRDPASDQHGFCSFPVLNTAFDGIDSWQSITPPSNIDVPADVDHSSLFRLAWSIVLRSYTGTEEPLFFCNDHTTRQNGDPPARGTVLRLSLPNEFNSRKLPNALSEIVLDVDHQGPKICNTAITWGCSEGGSQETIGKSDLSIAIHAWVDQSDLQMLFRYRLSLLSDDQAIQVLDCLTHVMEELITAPSINSIDLCSDKAYAQLLRWFTGQTDGETNFIHDLILEQCRNRPEELAVRAWDGSFVYRKLDFESNKVARRLVGEGVGPGDFVGIYFEKSKWTTVAVLAILRAGAAYVFLDTSFPNDRLEVMCNQVGIGIILCPESLTHQARKLARNVLSIDGGFCDISSPGNHLPTKTTPKPSDAAYVSFSSGSTGEPKGSIVPHSSYTYAQKRFTEYVGLTSSSKLFQFSSYGFDQVNYEHLSPLMVGACICVPSEEDRRSNIPKAMKQLGANTLALTPTVARHLRPSDFPTLETLLLQGEPLSLDDMHWTNHCHVVNGFGPSECSGYTTAHHFKRGDKHPAVIGRGVGSQCWVVHPGDPHRLMPIGAIGELLIEGPAVGDGYIANATKTKECFIDSPRWRSKFPGKPARKLYLTGDLVQYVSGGELRYLGRKFGEAKLRGQRLELSEVEYHVRQAFGGDTSVIAELVVPNGSPKDSKILVAFVNYRHGRQTTSDPSDTLFAPPCPIFRVKAQAVLGQVKERLPSFMVPSVIIELSTFPTTRTGKTDRGQLRRQASLLSRGELEDYIRVRGIKKAPDTENELILHGIIKRVLCLHEFGMNDNFFGLGGDSILAMDLTRLCRDAGFDLLSQTIFEMPILADMALAMTPCTVEDEVPEFSLIPPSLYKEEVLEAAMSSCNLHSSGQIEDIYPCTPLQEGLMAASLAGKRGNYLISTTYCLSKFIDLGRLKEAWRTAVTNRSILRTRIIHTTFDRPLQVVTRTPVEWEEYASVNEALSAAASEDMGPGKPLLRLKLANNGRTTHLMVNIHHAICDGWSYAQMLSDVEHAYYGEAIRPVPFSGFVKYVESLNEKKVYEFWRAELDDFDGYIFPKPGSEIRTSQHSSKKTLSQSTNIQISKEPRWTVATVLKLAWALTQSQYSGSQDVVFGYIVSGRSVPVTSIDKIAGPTFSSIPLRVKIDRDAKVVDMLQHLQAHSSRCLPFEQVRLSRISASSPGAAAACKFQTLLIVQPWQADQVSTIFSSLDRSYSEEIVDHYMLVIEVKLDKNAAVDIEFQYDTQGMTTEFAHAVMDQFMHSISEVTQNEHEVVSSLSPVNPTDLKRIRAWNNHVPEPIDCCVHDVINRHCFSAPERPAVVAWDGKLSYGELMARSIKISTSIQDLGVGPGTFVMIQTSKSLWTVVAMMAVMRTGGSFVLVDPIQPISRLHQIRDDTKASIVLTISSLNTAAAMLGIQVMIIDQEEPSEAQNSIRDAVVSPTNILYAVFTSGTTGRPKGVLVSHHAFLTSAVINGGAQHIDEKSRVLQLASFTFDASIAEILYPLVHGGCICIPSEDECRNSLEESMNNYGITWATLTPSLARTLIPYKLTTLKALALGGEAVKQIDVDIRKLS</sequence>
<evidence type="ECO:0000313" key="7">
    <source>
        <dbReference type="Proteomes" id="UP000766486"/>
    </source>
</evidence>
<organism evidence="6 7">
    <name type="scientific">Bionectria ochroleuca</name>
    <name type="common">Gliocladium roseum</name>
    <dbReference type="NCBI Taxonomy" id="29856"/>
    <lineage>
        <taxon>Eukaryota</taxon>
        <taxon>Fungi</taxon>
        <taxon>Dikarya</taxon>
        <taxon>Ascomycota</taxon>
        <taxon>Pezizomycotina</taxon>
        <taxon>Sordariomycetes</taxon>
        <taxon>Hypocreomycetidae</taxon>
        <taxon>Hypocreales</taxon>
        <taxon>Bionectriaceae</taxon>
        <taxon>Clonostachys</taxon>
    </lineage>
</organism>
<keyword evidence="2" id="KW-0597">Phosphoprotein</keyword>